<reference evidence="10" key="1">
    <citation type="submission" date="2018-02" db="EMBL/GenBank/DDBJ databases">
        <title>Genome sequencing of Solimonas sp. HR-BB.</title>
        <authorList>
            <person name="Lee Y."/>
            <person name="Jeon C.O."/>
        </authorList>
    </citation>
    <scope>NUCLEOTIDE SEQUENCE [LARGE SCALE GENOMIC DNA]</scope>
    <source>
        <strain evidence="10">HR-U</strain>
    </source>
</reference>
<dbReference type="InterPro" id="IPR020568">
    <property type="entry name" value="Ribosomal_Su5_D2-typ_SF"/>
</dbReference>
<dbReference type="EMBL" id="PTRA01000011">
    <property type="protein sequence ID" value="PQA53026.1"/>
    <property type="molecule type" value="Genomic_DNA"/>
</dbReference>
<evidence type="ECO:0000256" key="5">
    <source>
        <dbReference type="ARBA" id="ARBA00022801"/>
    </source>
</evidence>
<dbReference type="Gene3D" id="3.30.230.10">
    <property type="match status" value="1"/>
</dbReference>
<evidence type="ECO:0000256" key="3">
    <source>
        <dbReference type="ARBA" id="ARBA00022722"/>
    </source>
</evidence>
<organism evidence="9 10">
    <name type="scientific">Siphonobacter curvatus</name>
    <dbReference type="NCBI Taxonomy" id="2094562"/>
    <lineage>
        <taxon>Bacteria</taxon>
        <taxon>Pseudomonadati</taxon>
        <taxon>Bacteroidota</taxon>
        <taxon>Cytophagia</taxon>
        <taxon>Cytophagales</taxon>
        <taxon>Cytophagaceae</taxon>
        <taxon>Siphonobacter</taxon>
    </lineage>
</organism>
<proteinExistence type="inferred from homology"/>
<protein>
    <recommendedName>
        <fullName evidence="7 8">Ribonuclease P protein component</fullName>
        <shortName evidence="7">RNase P protein</shortName>
        <shortName evidence="7">RNaseP protein</shortName>
        <ecNumber evidence="7 8">3.1.26.5</ecNumber>
    </recommendedName>
    <alternativeName>
        <fullName evidence="7">Protein C5</fullName>
    </alternativeName>
</protein>
<dbReference type="RefSeq" id="WP_104716180.1">
    <property type="nucleotide sequence ID" value="NZ_PTRA01000011.1"/>
</dbReference>
<accession>A0A2S7IES4</accession>
<dbReference type="GO" id="GO:0004526">
    <property type="term" value="F:ribonuclease P activity"/>
    <property type="evidence" value="ECO:0007669"/>
    <property type="project" value="UniProtKB-UniRule"/>
</dbReference>
<comment type="catalytic activity">
    <reaction evidence="7">
        <text>Endonucleolytic cleavage of RNA, removing 5'-extranucleotides from tRNA precursor.</text>
        <dbReference type="EC" id="3.1.26.5"/>
    </reaction>
</comment>
<dbReference type="HAMAP" id="MF_00227">
    <property type="entry name" value="RNase_P"/>
    <property type="match status" value="1"/>
</dbReference>
<dbReference type="GO" id="GO:0030677">
    <property type="term" value="C:ribonuclease P complex"/>
    <property type="evidence" value="ECO:0007669"/>
    <property type="project" value="TreeGrafter"/>
</dbReference>
<dbReference type="GO" id="GO:0001682">
    <property type="term" value="P:tRNA 5'-leader removal"/>
    <property type="evidence" value="ECO:0007669"/>
    <property type="project" value="UniProtKB-UniRule"/>
</dbReference>
<dbReference type="PANTHER" id="PTHR33992:SF1">
    <property type="entry name" value="RIBONUCLEASE P PROTEIN COMPONENT"/>
    <property type="match status" value="1"/>
</dbReference>
<evidence type="ECO:0000313" key="10">
    <source>
        <dbReference type="Proteomes" id="UP000239590"/>
    </source>
</evidence>
<comment type="subunit">
    <text evidence="7">Consists of a catalytic RNA component (M1 or rnpB) and a protein subunit.</text>
</comment>
<dbReference type="PANTHER" id="PTHR33992">
    <property type="entry name" value="RIBONUCLEASE P PROTEIN COMPONENT"/>
    <property type="match status" value="1"/>
</dbReference>
<keyword evidence="3 7" id="KW-0540">Nuclease</keyword>
<keyword evidence="4 7" id="KW-0255">Endonuclease</keyword>
<comment type="function">
    <text evidence="1 7">RNaseP catalyzes the removal of the 5'-leader sequence from pre-tRNA to produce the mature 5'-terminus. It can also cleave other RNA substrates such as 4.5S RNA. The protein component plays an auxiliary but essential role in vivo by binding to the 5'-leader sequence and broadening the substrate specificity of the ribozyme.</text>
</comment>
<name>A0A2S7IES4_9BACT</name>
<dbReference type="InterPro" id="IPR000100">
    <property type="entry name" value="RNase_P"/>
</dbReference>
<dbReference type="Proteomes" id="UP000239590">
    <property type="component" value="Unassembled WGS sequence"/>
</dbReference>
<dbReference type="GO" id="GO:0042781">
    <property type="term" value="F:3'-tRNA processing endoribonuclease activity"/>
    <property type="evidence" value="ECO:0007669"/>
    <property type="project" value="TreeGrafter"/>
</dbReference>
<keyword evidence="5 7" id="KW-0378">Hydrolase</keyword>
<gene>
    <name evidence="7 9" type="primary">rnpA</name>
    <name evidence="9" type="ORF">C5O19_25405</name>
</gene>
<dbReference type="SUPFAM" id="SSF54211">
    <property type="entry name" value="Ribosomal protein S5 domain 2-like"/>
    <property type="match status" value="1"/>
</dbReference>
<comment type="caution">
    <text evidence="9">The sequence shown here is derived from an EMBL/GenBank/DDBJ whole genome shotgun (WGS) entry which is preliminary data.</text>
</comment>
<dbReference type="AlphaFoldDB" id="A0A2S7IES4"/>
<sequence>MDQRLRKTERLKSKKMLDQLFARKDNTSIAVFSYPLKVNALPASGTAPLPQILVSVSKRNFKKAVDRNLIKRRMREAYRLHKALITEVESVPVAIAFVYVAKEILPFADIEKKMKFVLKQLGKTSTPTLS</sequence>
<evidence type="ECO:0000256" key="1">
    <source>
        <dbReference type="ARBA" id="ARBA00002663"/>
    </source>
</evidence>
<keyword evidence="6 7" id="KW-0694">RNA-binding</keyword>
<dbReference type="GO" id="GO:0000049">
    <property type="term" value="F:tRNA binding"/>
    <property type="evidence" value="ECO:0007669"/>
    <property type="project" value="UniProtKB-UniRule"/>
</dbReference>
<dbReference type="InterPro" id="IPR020539">
    <property type="entry name" value="RNase_P_CS"/>
</dbReference>
<dbReference type="NCBIfam" id="TIGR00188">
    <property type="entry name" value="rnpA"/>
    <property type="match status" value="1"/>
</dbReference>
<dbReference type="OrthoDB" id="1524972at2"/>
<dbReference type="Pfam" id="PF00825">
    <property type="entry name" value="Ribonuclease_P"/>
    <property type="match status" value="1"/>
</dbReference>
<evidence type="ECO:0000256" key="8">
    <source>
        <dbReference type="NCBIfam" id="TIGR00188"/>
    </source>
</evidence>
<dbReference type="InterPro" id="IPR014721">
    <property type="entry name" value="Ribsml_uS5_D2-typ_fold_subgr"/>
</dbReference>
<keyword evidence="2 7" id="KW-0819">tRNA processing</keyword>
<evidence type="ECO:0000256" key="7">
    <source>
        <dbReference type="HAMAP-Rule" id="MF_00227"/>
    </source>
</evidence>
<evidence type="ECO:0000256" key="2">
    <source>
        <dbReference type="ARBA" id="ARBA00022694"/>
    </source>
</evidence>
<evidence type="ECO:0000256" key="6">
    <source>
        <dbReference type="ARBA" id="ARBA00022884"/>
    </source>
</evidence>
<keyword evidence="10" id="KW-1185">Reference proteome</keyword>
<comment type="similarity">
    <text evidence="7">Belongs to the RnpA family.</text>
</comment>
<evidence type="ECO:0000256" key="4">
    <source>
        <dbReference type="ARBA" id="ARBA00022759"/>
    </source>
</evidence>
<evidence type="ECO:0000313" key="9">
    <source>
        <dbReference type="EMBL" id="PQA53026.1"/>
    </source>
</evidence>
<dbReference type="EC" id="3.1.26.5" evidence="7 8"/>
<dbReference type="PROSITE" id="PS00648">
    <property type="entry name" value="RIBONUCLEASE_P"/>
    <property type="match status" value="1"/>
</dbReference>